<dbReference type="PANTHER" id="PTHR13887">
    <property type="entry name" value="GLUTATHIONE S-TRANSFERASE KAPPA"/>
    <property type="match status" value="1"/>
</dbReference>
<dbReference type="PANTHER" id="PTHR13887:SF14">
    <property type="entry name" value="DISULFIDE BOND FORMATION PROTEIN D"/>
    <property type="match status" value="1"/>
</dbReference>
<dbReference type="PROSITE" id="PS51352">
    <property type="entry name" value="THIOREDOXIN_2"/>
    <property type="match status" value="1"/>
</dbReference>
<sequence>MKTPTRREFVAGGVALAAATAGCLGGDSGSESPELGTIAESTTPTGGQPLPSPVAGDPDADVTVAAFEDYACPHCGTYSLEVFPQLAADYLETDQVRYEFHDYPIPVDQRDSWQAANAARTVQAEAGDQAYFRYSERLFRNQDSLGSETYGSQADGLGVAAETVRTGATERRYDETVAADRALGVDRGVQGTPAIFVDGAPVEWQEIAYDPVKEAIEAARGQ</sequence>
<dbReference type="EMBL" id="JAMQON010000001">
    <property type="protein sequence ID" value="MDS0258760.1"/>
    <property type="molecule type" value="Genomic_DNA"/>
</dbReference>
<keyword evidence="4" id="KW-0249">Electron transport</keyword>
<feature type="domain" description="Thioredoxin" evidence="9">
    <location>
        <begin position="44"/>
        <end position="221"/>
    </location>
</feature>
<protein>
    <submittedName>
        <fullName evidence="10">DsbA family protein</fullName>
    </submittedName>
</protein>
<keyword evidence="6" id="KW-1015">Disulfide bond</keyword>
<dbReference type="InterPro" id="IPR012336">
    <property type="entry name" value="Thioredoxin-like_fold"/>
</dbReference>
<dbReference type="RefSeq" id="WP_310918321.1">
    <property type="nucleotide sequence ID" value="NZ_JAMQON010000001.1"/>
</dbReference>
<evidence type="ECO:0000256" key="1">
    <source>
        <dbReference type="ARBA" id="ARBA00005791"/>
    </source>
</evidence>
<accession>A0ABU2FA90</accession>
<dbReference type="Proteomes" id="UP001259659">
    <property type="component" value="Unassembled WGS sequence"/>
</dbReference>
<dbReference type="InterPro" id="IPR036249">
    <property type="entry name" value="Thioredoxin-like_sf"/>
</dbReference>
<gene>
    <name evidence="10" type="ORF">NDI56_05060</name>
</gene>
<evidence type="ECO:0000256" key="7">
    <source>
        <dbReference type="ARBA" id="ARBA00023284"/>
    </source>
</evidence>
<comment type="similarity">
    <text evidence="2">Belongs to the glutaredoxin family.</text>
</comment>
<dbReference type="PROSITE" id="PS51257">
    <property type="entry name" value="PROKAR_LIPOPROTEIN"/>
    <property type="match status" value="1"/>
</dbReference>
<keyword evidence="7" id="KW-0676">Redox-active center</keyword>
<name>A0ABU2FA90_9EURY</name>
<evidence type="ECO:0000256" key="5">
    <source>
        <dbReference type="ARBA" id="ARBA00023002"/>
    </source>
</evidence>
<comment type="caution">
    <text evidence="10">The sequence shown here is derived from an EMBL/GenBank/DDBJ whole genome shotgun (WGS) entry which is preliminary data.</text>
</comment>
<evidence type="ECO:0000256" key="6">
    <source>
        <dbReference type="ARBA" id="ARBA00023157"/>
    </source>
</evidence>
<comment type="similarity">
    <text evidence="1">Belongs to the thioredoxin family. DsbA subfamily.</text>
</comment>
<keyword evidence="11" id="KW-1185">Reference proteome</keyword>
<evidence type="ECO:0000256" key="8">
    <source>
        <dbReference type="SAM" id="MobiDB-lite"/>
    </source>
</evidence>
<keyword evidence="4" id="KW-0813">Transport</keyword>
<proteinExistence type="inferred from homology"/>
<evidence type="ECO:0000256" key="3">
    <source>
        <dbReference type="ARBA" id="ARBA00022729"/>
    </source>
</evidence>
<dbReference type="Pfam" id="PF13462">
    <property type="entry name" value="Thioredoxin_4"/>
    <property type="match status" value="1"/>
</dbReference>
<reference evidence="10 11" key="1">
    <citation type="submission" date="2022-06" db="EMBL/GenBank/DDBJ databases">
        <title>Haloarcula sp. a new haloarchaeum isolate from saline soil.</title>
        <authorList>
            <person name="Strakova D."/>
            <person name="Galisteo C."/>
            <person name="Sanchez-Porro C."/>
            <person name="Ventosa A."/>
        </authorList>
    </citation>
    <scope>NUCLEOTIDE SEQUENCE [LARGE SCALE GENOMIC DNA]</scope>
    <source>
        <strain evidence="10 11">S1CR25-12</strain>
    </source>
</reference>
<dbReference type="InterPro" id="IPR013766">
    <property type="entry name" value="Thioredoxin_domain"/>
</dbReference>
<feature type="region of interest" description="Disordered" evidence="8">
    <location>
        <begin position="22"/>
        <end position="57"/>
    </location>
</feature>
<dbReference type="Gene3D" id="3.40.30.10">
    <property type="entry name" value="Glutaredoxin"/>
    <property type="match status" value="1"/>
</dbReference>
<evidence type="ECO:0000259" key="9">
    <source>
        <dbReference type="PROSITE" id="PS51352"/>
    </source>
</evidence>
<evidence type="ECO:0000313" key="10">
    <source>
        <dbReference type="EMBL" id="MDS0258760.1"/>
    </source>
</evidence>
<evidence type="ECO:0000256" key="2">
    <source>
        <dbReference type="ARBA" id="ARBA00007787"/>
    </source>
</evidence>
<keyword evidence="5" id="KW-0560">Oxidoreductase</keyword>
<evidence type="ECO:0000256" key="4">
    <source>
        <dbReference type="ARBA" id="ARBA00022982"/>
    </source>
</evidence>
<evidence type="ECO:0000313" key="11">
    <source>
        <dbReference type="Proteomes" id="UP001259659"/>
    </source>
</evidence>
<organism evidence="10 11">
    <name type="scientific">Haloarcula saliterrae</name>
    <dbReference type="NCBI Taxonomy" id="2950534"/>
    <lineage>
        <taxon>Archaea</taxon>
        <taxon>Methanobacteriati</taxon>
        <taxon>Methanobacteriota</taxon>
        <taxon>Stenosarchaea group</taxon>
        <taxon>Halobacteria</taxon>
        <taxon>Halobacteriales</taxon>
        <taxon>Haloarculaceae</taxon>
        <taxon>Haloarcula</taxon>
    </lineage>
</organism>
<dbReference type="SUPFAM" id="SSF52833">
    <property type="entry name" value="Thioredoxin-like"/>
    <property type="match status" value="1"/>
</dbReference>
<keyword evidence="3" id="KW-0732">Signal</keyword>